<evidence type="ECO:0000256" key="1">
    <source>
        <dbReference type="SAM" id="SignalP"/>
    </source>
</evidence>
<dbReference type="Gene3D" id="2.60.40.10">
    <property type="entry name" value="Immunoglobulins"/>
    <property type="match status" value="1"/>
</dbReference>
<name>A0AAJ1R276_9FLAO</name>
<proteinExistence type="predicted"/>
<reference evidence="2" key="1">
    <citation type="submission" date="2023-06" db="EMBL/GenBank/DDBJ databases">
        <title>Two Chryseobacterium gambrini strains from China.</title>
        <authorList>
            <person name="Zeng J."/>
            <person name="Wu Y."/>
        </authorList>
    </citation>
    <scope>NUCLEOTIDE SEQUENCE</scope>
    <source>
        <strain evidence="2">SQ219</strain>
    </source>
</reference>
<sequence length="267" mass="29598">MNKFIYLFIFLIITGSSSILAQSISMSPTRLFFTGNPGEKVTRTVTLQNSSEKDYVFNLNYKDWVREEDGNKVYLDPGSSKTSNASWISTLENTVTVPARSTKEIVVTMQIPANASKSDVTNSMLFFTQLPQQADKTRIQNGIGIITLFEVGLHIFYTPPGNHVKSLDITNISEVNSENGAKRKVAVNIHNDGNTINDATVEFELTDKDSGKEIKLTPISISMLPDTNQTVQFSLPENISGNFLGVAIIKMAESNDLRVGEKNFNFK</sequence>
<accession>A0AAJ1R276</accession>
<protein>
    <submittedName>
        <fullName evidence="2">Fn3-like domain-containing protein</fullName>
    </submittedName>
</protein>
<dbReference type="RefSeq" id="WP_250902131.1">
    <property type="nucleotide sequence ID" value="NZ_JAUHGV010000001.1"/>
</dbReference>
<gene>
    <name evidence="2" type="ORF">QX233_00800</name>
</gene>
<dbReference type="InterPro" id="IPR013783">
    <property type="entry name" value="Ig-like_fold"/>
</dbReference>
<organism evidence="2 3">
    <name type="scientific">Chryseobacterium gambrini</name>
    <dbReference type="NCBI Taxonomy" id="373672"/>
    <lineage>
        <taxon>Bacteria</taxon>
        <taxon>Pseudomonadati</taxon>
        <taxon>Bacteroidota</taxon>
        <taxon>Flavobacteriia</taxon>
        <taxon>Flavobacteriales</taxon>
        <taxon>Weeksellaceae</taxon>
        <taxon>Chryseobacterium group</taxon>
        <taxon>Chryseobacterium</taxon>
    </lineage>
</organism>
<evidence type="ECO:0000313" key="2">
    <source>
        <dbReference type="EMBL" id="MDN4010989.1"/>
    </source>
</evidence>
<feature type="signal peptide" evidence="1">
    <location>
        <begin position="1"/>
        <end position="21"/>
    </location>
</feature>
<dbReference type="Proteomes" id="UP001225933">
    <property type="component" value="Unassembled WGS sequence"/>
</dbReference>
<comment type="caution">
    <text evidence="2">The sequence shown here is derived from an EMBL/GenBank/DDBJ whole genome shotgun (WGS) entry which is preliminary data.</text>
</comment>
<dbReference type="EMBL" id="JAUHGV010000001">
    <property type="protein sequence ID" value="MDN4010989.1"/>
    <property type="molecule type" value="Genomic_DNA"/>
</dbReference>
<keyword evidence="1" id="KW-0732">Signal</keyword>
<dbReference type="AlphaFoldDB" id="A0AAJ1R276"/>
<feature type="chain" id="PRO_5042536665" evidence="1">
    <location>
        <begin position="22"/>
        <end position="267"/>
    </location>
</feature>
<evidence type="ECO:0000313" key="3">
    <source>
        <dbReference type="Proteomes" id="UP001225933"/>
    </source>
</evidence>